<evidence type="ECO:0000313" key="1">
    <source>
        <dbReference type="EMBL" id="EHP47784.1"/>
    </source>
</evidence>
<dbReference type="NCBIfam" id="TIGR00022">
    <property type="entry name" value="YhcH/YjgK/YiaL family protein"/>
    <property type="match status" value="1"/>
</dbReference>
<evidence type="ECO:0008006" key="3">
    <source>
        <dbReference type="Google" id="ProtNLM"/>
    </source>
</evidence>
<reference evidence="1 2" key="1">
    <citation type="submission" date="2012-01" db="EMBL/GenBank/DDBJ databases">
        <title>The Genome Sequence of Odoribacter laneus YIT 12061.</title>
        <authorList>
            <consortium name="The Broad Institute Genome Sequencing Platform"/>
            <person name="Earl A."/>
            <person name="Ward D."/>
            <person name="Feldgarden M."/>
            <person name="Gevers D."/>
            <person name="Morotomi M."/>
            <person name="Young S.K."/>
            <person name="Zeng Q."/>
            <person name="Gargeya S."/>
            <person name="Fitzgerald M."/>
            <person name="Haas B."/>
            <person name="Abouelleil A."/>
            <person name="Alvarado L."/>
            <person name="Arachchi H.M."/>
            <person name="Berlin A."/>
            <person name="Chapman S.B."/>
            <person name="Gearin G."/>
            <person name="Goldberg J."/>
            <person name="Griggs A."/>
            <person name="Gujja S."/>
            <person name="Hansen M."/>
            <person name="Heiman D."/>
            <person name="Howarth C."/>
            <person name="Larimer J."/>
            <person name="Lui A."/>
            <person name="MacDonald P.J.P."/>
            <person name="McCowen C."/>
            <person name="Montmayeur A."/>
            <person name="Murphy C."/>
            <person name="Neiman D."/>
            <person name="Pearson M."/>
            <person name="Priest M."/>
            <person name="Roberts A."/>
            <person name="Saif S."/>
            <person name="Shea T."/>
            <person name="Sisk P."/>
            <person name="Stolte C."/>
            <person name="Sykes S."/>
            <person name="Wortman J."/>
            <person name="Nusbaum C."/>
            <person name="Birren B."/>
        </authorList>
    </citation>
    <scope>NUCLEOTIDE SEQUENCE [LARGE SCALE GENOMIC DNA]</scope>
    <source>
        <strain evidence="1 2">YIT 12061</strain>
    </source>
</reference>
<keyword evidence="2" id="KW-1185">Reference proteome</keyword>
<proteinExistence type="predicted"/>
<dbReference type="GeneID" id="98069203"/>
<dbReference type="EMBL" id="ADMC01000022">
    <property type="protein sequence ID" value="EHP47784.1"/>
    <property type="molecule type" value="Genomic_DNA"/>
</dbReference>
<dbReference type="HOGENOM" id="CLU_107139_2_1_10"/>
<dbReference type="InterPro" id="IPR037012">
    <property type="entry name" value="NanQ/TabA/YiaL_sf"/>
</dbReference>
<dbReference type="SUPFAM" id="SSF51197">
    <property type="entry name" value="Clavaminate synthase-like"/>
    <property type="match status" value="1"/>
</dbReference>
<dbReference type="InterPro" id="IPR004375">
    <property type="entry name" value="NanQ/TabA/YiaL"/>
</dbReference>
<dbReference type="PATRIC" id="fig|742817.3.peg.1747"/>
<dbReference type="Gene3D" id="2.60.120.370">
    <property type="entry name" value="YhcH/YjgK/YiaL"/>
    <property type="match status" value="1"/>
</dbReference>
<dbReference type="Pfam" id="PF04074">
    <property type="entry name" value="DUF386"/>
    <property type="match status" value="1"/>
</dbReference>
<dbReference type="STRING" id="742817.HMPREF9449_01637"/>
<evidence type="ECO:0000313" key="2">
    <source>
        <dbReference type="Proteomes" id="UP000004892"/>
    </source>
</evidence>
<name>H1DHA1_9BACT</name>
<accession>H1DHA1</accession>
<dbReference type="AlphaFoldDB" id="H1DHA1"/>
<dbReference type="PANTHER" id="PTHR34986">
    <property type="entry name" value="EVOLVED BETA-GALACTOSIDASE SUBUNIT BETA"/>
    <property type="match status" value="1"/>
</dbReference>
<sequence length="157" mass="18099">MVIDALKNSAATEKLHSAFKQVFDYVKTHDLAKFDLGRIELDGERLYINIAEVQGKEKNEAVLETHNNYIDIQFPLNGEEIYAWESRSLLVHPRQVYNVKEDITFYTDKAALYFKLTPGKFAVFFPEDGHAPCIGQEKIKKAIAKVRIEESKIDYDK</sequence>
<dbReference type="GO" id="GO:0005829">
    <property type="term" value="C:cytosol"/>
    <property type="evidence" value="ECO:0007669"/>
    <property type="project" value="TreeGrafter"/>
</dbReference>
<dbReference type="RefSeq" id="WP_009136785.1">
    <property type="nucleotide sequence ID" value="NZ_JH594596.1"/>
</dbReference>
<comment type="caution">
    <text evidence="1">The sequence shown here is derived from an EMBL/GenBank/DDBJ whole genome shotgun (WGS) entry which is preliminary data.</text>
</comment>
<organism evidence="1 2">
    <name type="scientific">Odoribacter laneus YIT 12061</name>
    <dbReference type="NCBI Taxonomy" id="742817"/>
    <lineage>
        <taxon>Bacteria</taxon>
        <taxon>Pseudomonadati</taxon>
        <taxon>Bacteroidota</taxon>
        <taxon>Bacteroidia</taxon>
        <taxon>Bacteroidales</taxon>
        <taxon>Odoribacteraceae</taxon>
        <taxon>Odoribacter</taxon>
    </lineage>
</organism>
<protein>
    <recommendedName>
        <fullName evidence="3">YhcH/YjgK/YiaL family protein</fullName>
    </recommendedName>
</protein>
<gene>
    <name evidence="1" type="ORF">HMPREF9449_01637</name>
</gene>
<dbReference type="eggNOG" id="COG2731">
    <property type="taxonomic scope" value="Bacteria"/>
</dbReference>
<dbReference type="PANTHER" id="PTHR34986:SF1">
    <property type="entry name" value="PROTEIN YIAL"/>
    <property type="match status" value="1"/>
</dbReference>
<dbReference type="Proteomes" id="UP000004892">
    <property type="component" value="Unassembled WGS sequence"/>
</dbReference>